<reference evidence="1 2" key="1">
    <citation type="submission" date="2018-10" db="EMBL/GenBank/DDBJ databases">
        <title>Phylogenomics of Brevibacillus.</title>
        <authorList>
            <person name="Dunlap C."/>
        </authorList>
    </citation>
    <scope>NUCLEOTIDE SEQUENCE [LARGE SCALE GENOMIC DNA]</scope>
    <source>
        <strain evidence="1 2">JCM 15774</strain>
    </source>
</reference>
<gene>
    <name evidence="1" type="ORF">EDM59_21100</name>
</gene>
<evidence type="ECO:0000313" key="1">
    <source>
        <dbReference type="EMBL" id="RNB82109.1"/>
    </source>
</evidence>
<organism evidence="1 2">
    <name type="scientific">Brevibacillus nitrificans</name>
    <dbReference type="NCBI Taxonomy" id="651560"/>
    <lineage>
        <taxon>Bacteria</taxon>
        <taxon>Bacillati</taxon>
        <taxon>Bacillota</taxon>
        <taxon>Bacilli</taxon>
        <taxon>Bacillales</taxon>
        <taxon>Paenibacillaceae</taxon>
        <taxon>Brevibacillus</taxon>
    </lineage>
</organism>
<proteinExistence type="predicted"/>
<keyword evidence="2" id="KW-1185">Reference proteome</keyword>
<protein>
    <submittedName>
        <fullName evidence="1">Uncharacterized protein</fullName>
    </submittedName>
</protein>
<accession>A0A3M8D333</accession>
<dbReference type="AlphaFoldDB" id="A0A3M8D333"/>
<name>A0A3M8D333_9BACL</name>
<dbReference type="EMBL" id="RHHU01000013">
    <property type="protein sequence ID" value="RNB82109.1"/>
    <property type="molecule type" value="Genomic_DNA"/>
</dbReference>
<dbReference type="Proteomes" id="UP000269573">
    <property type="component" value="Unassembled WGS sequence"/>
</dbReference>
<dbReference type="RefSeq" id="WP_122925429.1">
    <property type="nucleotide sequence ID" value="NZ_RHHU01000013.1"/>
</dbReference>
<comment type="caution">
    <text evidence="1">The sequence shown here is derived from an EMBL/GenBank/DDBJ whole genome shotgun (WGS) entry which is preliminary data.</text>
</comment>
<evidence type="ECO:0000313" key="2">
    <source>
        <dbReference type="Proteomes" id="UP000269573"/>
    </source>
</evidence>
<sequence length="248" mass="29061">MSDSKSNVSKFELPDNIKNLLGTKIPEDIKASLKNIKLNIPKVEFDYEAFYKASENIGKWGWTVPFSFTLYQIRFFENDNLTKEDIDTFFEIYYSEDDNFDRMINAILNINDIHQWHEAIKQSVYAHKNMMFILSVSTLIPVLEGILSTFESDKTNIRMMKVCKEMLDTTNDNSMIDKIMWTSCFNFISALYQKSDFSGKEPELVNRHWILHGRTAFNNSEIDSLRIFNAIETVSNIVKYHNKKQNKN</sequence>